<dbReference type="CDD" id="cd01129">
    <property type="entry name" value="PulE-GspE-like"/>
    <property type="match status" value="1"/>
</dbReference>
<feature type="repeat" description="TPR" evidence="4">
    <location>
        <begin position="76"/>
        <end position="109"/>
    </location>
</feature>
<organism evidence="6 7">
    <name type="scientific">Desulfonatronum thiosulfatophilum</name>
    <dbReference type="NCBI Taxonomy" id="617002"/>
    <lineage>
        <taxon>Bacteria</taxon>
        <taxon>Pseudomonadati</taxon>
        <taxon>Thermodesulfobacteriota</taxon>
        <taxon>Desulfovibrionia</taxon>
        <taxon>Desulfovibrionales</taxon>
        <taxon>Desulfonatronaceae</taxon>
        <taxon>Desulfonatronum</taxon>
    </lineage>
</organism>
<keyword evidence="3" id="KW-0067">ATP-binding</keyword>
<dbReference type="SMART" id="SM00382">
    <property type="entry name" value="AAA"/>
    <property type="match status" value="1"/>
</dbReference>
<dbReference type="PANTHER" id="PTHR30258">
    <property type="entry name" value="TYPE II SECRETION SYSTEM PROTEIN GSPE-RELATED"/>
    <property type="match status" value="1"/>
</dbReference>
<name>A0A1G6AX78_9BACT</name>
<dbReference type="RefSeq" id="WP_244148627.1">
    <property type="nucleotide sequence ID" value="NZ_FMXO01000003.1"/>
</dbReference>
<dbReference type="InterPro" id="IPR027417">
    <property type="entry name" value="P-loop_NTPase"/>
</dbReference>
<reference evidence="6 7" key="1">
    <citation type="submission" date="2016-10" db="EMBL/GenBank/DDBJ databases">
        <authorList>
            <person name="de Groot N.N."/>
        </authorList>
    </citation>
    <scope>NUCLEOTIDE SEQUENCE [LARGE SCALE GENOMIC DNA]</scope>
    <source>
        <strain evidence="6 7">ASO4-2</strain>
    </source>
</reference>
<dbReference type="GO" id="GO:0005524">
    <property type="term" value="F:ATP binding"/>
    <property type="evidence" value="ECO:0007669"/>
    <property type="project" value="UniProtKB-KW"/>
</dbReference>
<dbReference type="PANTHER" id="PTHR30258:SF1">
    <property type="entry name" value="PROTEIN TRANSPORT PROTEIN HOFB HOMOLOG"/>
    <property type="match status" value="1"/>
</dbReference>
<dbReference type="InterPro" id="IPR037257">
    <property type="entry name" value="T2SS_E_N_sf"/>
</dbReference>
<sequence>MTTASSTNLQGEALFRQGRFQEAATSLLDDYRSGKKTFAVITLLIQSLRALGQHREMADFLAKALMESSLTVHEQAALYYQLGQSLFQAKDLVQAKQAFWQAHRLNPNHPGLAEKLKAIGQKESRPQHRYSQLISKGDLAEQQLAELTLSAKENNEDLDQLLLREAKISKQALGESLATFYEVPFVDFDPNIDAPFELLEKRKLDPEYLKRSGWTPLAVDGNTITVLMANPFDHARLDEIRFIFGTSRIEPKVALISDIHGFIELFYRRLGSEELMELGDSVEARIDEEVEPHLDMETGVTDSEVVRLVNALLVEAWRRNASDIHIEPDPRNRFCSVRFRIDGSCHEFRKIRAGMAKPLISRIKIMAHLNIAERRLPQDGKIKMRLPELGKIVEFRVAILPTIENHEDVVLRLLASGKPLPLEKLGMSDDNLAKFKNAVYKPYGLIVVVGPTGSGKTTSLHSAISYINTSERKIWTAEDPVEITQEGLRQVQINPKIGLDFATTLRSFLRADPDVIMIGEMRDAETAHIGVQASLTGHLVFSTLHTNSAPETITRLLDMDLDPFNFADSLLCVVAQRLIKTLCTQCKEAYRPAKQEVDDLQKEFGAGFDQYIPMSRDISLYRAKGCGQCNQGYRGRIGVHELMASSTRIKNLIKRRGHTEEIRDQAVADGMLTLKQDALLKVLQGVTDMSQVRSVSGW</sequence>
<dbReference type="Gene3D" id="3.40.50.300">
    <property type="entry name" value="P-loop containing nucleotide triphosphate hydrolases"/>
    <property type="match status" value="1"/>
</dbReference>
<dbReference type="STRING" id="617002.SAMN05660653_00634"/>
<gene>
    <name evidence="6" type="ORF">SAMN05660653_00634</name>
</gene>
<dbReference type="InterPro" id="IPR011990">
    <property type="entry name" value="TPR-like_helical_dom_sf"/>
</dbReference>
<evidence type="ECO:0000313" key="7">
    <source>
        <dbReference type="Proteomes" id="UP000198771"/>
    </source>
</evidence>
<dbReference type="EMBL" id="FMXO01000003">
    <property type="protein sequence ID" value="SDB12991.1"/>
    <property type="molecule type" value="Genomic_DNA"/>
</dbReference>
<dbReference type="SUPFAM" id="SSF52540">
    <property type="entry name" value="P-loop containing nucleoside triphosphate hydrolases"/>
    <property type="match status" value="1"/>
</dbReference>
<dbReference type="GO" id="GO:0016887">
    <property type="term" value="F:ATP hydrolysis activity"/>
    <property type="evidence" value="ECO:0007669"/>
    <property type="project" value="TreeGrafter"/>
</dbReference>
<proteinExistence type="inferred from homology"/>
<protein>
    <submittedName>
        <fullName evidence="6">Type II secretory pathway ATPase GspE/PulE or T4P pilus assembly pathway ATPase PilB</fullName>
    </submittedName>
</protein>
<dbReference type="Proteomes" id="UP000198771">
    <property type="component" value="Unassembled WGS sequence"/>
</dbReference>
<dbReference type="SUPFAM" id="SSF160246">
    <property type="entry name" value="EspE N-terminal domain-like"/>
    <property type="match status" value="1"/>
</dbReference>
<keyword evidence="4" id="KW-0802">TPR repeat</keyword>
<dbReference type="InterPro" id="IPR001482">
    <property type="entry name" value="T2SS/T4SS_dom"/>
</dbReference>
<dbReference type="SMART" id="SM00028">
    <property type="entry name" value="TPR"/>
    <property type="match status" value="1"/>
</dbReference>
<dbReference type="PROSITE" id="PS00662">
    <property type="entry name" value="T2SP_E"/>
    <property type="match status" value="1"/>
</dbReference>
<evidence type="ECO:0000256" key="2">
    <source>
        <dbReference type="ARBA" id="ARBA00022741"/>
    </source>
</evidence>
<dbReference type="SUPFAM" id="SSF48452">
    <property type="entry name" value="TPR-like"/>
    <property type="match status" value="1"/>
</dbReference>
<evidence type="ECO:0000256" key="4">
    <source>
        <dbReference type="PROSITE-ProRule" id="PRU00339"/>
    </source>
</evidence>
<dbReference type="AlphaFoldDB" id="A0A1G6AX78"/>
<keyword evidence="7" id="KW-1185">Reference proteome</keyword>
<evidence type="ECO:0000256" key="1">
    <source>
        <dbReference type="ARBA" id="ARBA00006611"/>
    </source>
</evidence>
<evidence type="ECO:0000256" key="3">
    <source>
        <dbReference type="ARBA" id="ARBA00022840"/>
    </source>
</evidence>
<feature type="domain" description="Bacterial type II secretion system protein E" evidence="5">
    <location>
        <begin position="509"/>
        <end position="523"/>
    </location>
</feature>
<dbReference type="PROSITE" id="PS50005">
    <property type="entry name" value="TPR"/>
    <property type="match status" value="1"/>
</dbReference>
<dbReference type="Gene3D" id="3.30.300.160">
    <property type="entry name" value="Type II secretion system, protein E, N-terminal domain"/>
    <property type="match status" value="1"/>
</dbReference>
<dbReference type="Pfam" id="PF05157">
    <property type="entry name" value="MshEN"/>
    <property type="match status" value="1"/>
</dbReference>
<dbReference type="Gene3D" id="1.25.40.10">
    <property type="entry name" value="Tetratricopeptide repeat domain"/>
    <property type="match status" value="1"/>
</dbReference>
<accession>A0A1G6AX78</accession>
<dbReference type="Gene3D" id="3.30.450.90">
    <property type="match status" value="1"/>
</dbReference>
<evidence type="ECO:0000313" key="6">
    <source>
        <dbReference type="EMBL" id="SDB12991.1"/>
    </source>
</evidence>
<dbReference type="Pfam" id="PF00437">
    <property type="entry name" value="T2SSE"/>
    <property type="match status" value="1"/>
</dbReference>
<dbReference type="InterPro" id="IPR007831">
    <property type="entry name" value="T2SS_GspE_N"/>
</dbReference>
<evidence type="ECO:0000259" key="5">
    <source>
        <dbReference type="PROSITE" id="PS00662"/>
    </source>
</evidence>
<comment type="similarity">
    <text evidence="1">Belongs to the GSP E family.</text>
</comment>
<dbReference type="InterPro" id="IPR003593">
    <property type="entry name" value="AAA+_ATPase"/>
</dbReference>
<keyword evidence="2" id="KW-0547">Nucleotide-binding</keyword>
<dbReference type="InterPro" id="IPR019734">
    <property type="entry name" value="TPR_rpt"/>
</dbReference>
<dbReference type="GO" id="GO:0005886">
    <property type="term" value="C:plasma membrane"/>
    <property type="evidence" value="ECO:0007669"/>
    <property type="project" value="TreeGrafter"/>
</dbReference>
<dbReference type="FunFam" id="3.40.50.300:FF:000398">
    <property type="entry name" value="Type IV pilus assembly ATPase PilB"/>
    <property type="match status" value="1"/>
</dbReference>